<sequence length="129" mass="14350">MLFLPPVPPLDEPPAATNVDGLKRGILRTAVNGRLQVELNEGSRIGVCRSCTQPLVLRSTVDGALRRRLTSDYVKVALSASHRVARHTEVYVVSRNASRWKKRSVDGPYRHFAALLHVEVKNVRTRPCG</sequence>
<name>A0ABN8XLL4_RANTA</name>
<reference evidence="1" key="1">
    <citation type="submission" date="2023-04" db="EMBL/GenBank/DDBJ databases">
        <authorList>
            <consortium name="ELIXIR-Norway"/>
        </authorList>
    </citation>
    <scope>NUCLEOTIDE SEQUENCE [LARGE SCALE GENOMIC DNA]</scope>
</reference>
<organism evidence="1 2">
    <name type="scientific">Rangifer tarandus platyrhynchus</name>
    <name type="common">Svalbard reindeer</name>
    <dbReference type="NCBI Taxonomy" id="3082113"/>
    <lineage>
        <taxon>Eukaryota</taxon>
        <taxon>Metazoa</taxon>
        <taxon>Chordata</taxon>
        <taxon>Craniata</taxon>
        <taxon>Vertebrata</taxon>
        <taxon>Euteleostomi</taxon>
        <taxon>Mammalia</taxon>
        <taxon>Eutheria</taxon>
        <taxon>Laurasiatheria</taxon>
        <taxon>Artiodactyla</taxon>
        <taxon>Ruminantia</taxon>
        <taxon>Pecora</taxon>
        <taxon>Cervidae</taxon>
        <taxon>Odocoileinae</taxon>
        <taxon>Rangifer</taxon>
    </lineage>
</organism>
<comment type="caution">
    <text evidence="1">The sequence shown here is derived from an EMBL/GenBank/DDBJ whole genome shotgun (WGS) entry which is preliminary data.</text>
</comment>
<accession>A0ABN8XLL4</accession>
<dbReference type="Proteomes" id="UP001176941">
    <property type="component" value="Unassembled WGS sequence"/>
</dbReference>
<gene>
    <name evidence="1" type="ORF">MRATA1EN1_LOCUS31083</name>
</gene>
<evidence type="ECO:0000313" key="1">
    <source>
        <dbReference type="EMBL" id="CAI9149465.1"/>
    </source>
</evidence>
<proteinExistence type="predicted"/>
<dbReference type="EMBL" id="CATKSN020000325">
    <property type="protein sequence ID" value="CAI9149465.1"/>
    <property type="molecule type" value="Genomic_DNA"/>
</dbReference>
<protein>
    <submittedName>
        <fullName evidence="1">Uncharacterized protein</fullName>
    </submittedName>
</protein>
<keyword evidence="2" id="KW-1185">Reference proteome</keyword>
<evidence type="ECO:0000313" key="2">
    <source>
        <dbReference type="Proteomes" id="UP001176941"/>
    </source>
</evidence>